<protein>
    <recommendedName>
        <fullName evidence="4">DUF327 domain-containing protein</fullName>
    </recommendedName>
</protein>
<accession>A0A1H5VUS3</accession>
<dbReference type="Pfam" id="PF03885">
    <property type="entry name" value="DUF327"/>
    <property type="match status" value="1"/>
</dbReference>
<feature type="coiled-coil region" evidence="1">
    <location>
        <begin position="28"/>
        <end position="55"/>
    </location>
</feature>
<dbReference type="Gene3D" id="1.20.120.490">
    <property type="entry name" value="Hypothetical protein TM1646-like domain"/>
    <property type="match status" value="1"/>
</dbReference>
<organism evidence="2 3">
    <name type="scientific">Caloramator fervidus</name>
    <dbReference type="NCBI Taxonomy" id="29344"/>
    <lineage>
        <taxon>Bacteria</taxon>
        <taxon>Bacillati</taxon>
        <taxon>Bacillota</taxon>
        <taxon>Clostridia</taxon>
        <taxon>Eubacteriales</taxon>
        <taxon>Clostridiaceae</taxon>
        <taxon>Caloramator</taxon>
    </lineage>
</organism>
<dbReference type="EMBL" id="FNUK01000015">
    <property type="protein sequence ID" value="SEF90611.1"/>
    <property type="molecule type" value="Genomic_DNA"/>
</dbReference>
<evidence type="ECO:0000256" key="1">
    <source>
        <dbReference type="SAM" id="Coils"/>
    </source>
</evidence>
<evidence type="ECO:0008006" key="4">
    <source>
        <dbReference type="Google" id="ProtNLM"/>
    </source>
</evidence>
<evidence type="ECO:0000313" key="2">
    <source>
        <dbReference type="EMBL" id="SEF90611.1"/>
    </source>
</evidence>
<name>A0A1H5VUS3_9CLOT</name>
<proteinExistence type="predicted"/>
<dbReference type="Proteomes" id="UP000242850">
    <property type="component" value="Unassembled WGS sequence"/>
</dbReference>
<sequence>MRIRKIEVGNSKNIVPMEKSKVEKDFSLALDLANKEQTEEQLQNLLKEIDYLGKRLISTRSLEDARKYKAKIQEYLSFVVKNIYILKKEPGPFNYGLHIKIEVINKKVDELTRELLESQKEIMNLADRIEEIKGLLIDVYR</sequence>
<dbReference type="InterPro" id="IPR005585">
    <property type="entry name" value="DUF327"/>
</dbReference>
<evidence type="ECO:0000313" key="3">
    <source>
        <dbReference type="Proteomes" id="UP000242850"/>
    </source>
</evidence>
<dbReference type="SUPFAM" id="SSF158397">
    <property type="entry name" value="TM1646-like"/>
    <property type="match status" value="1"/>
</dbReference>
<dbReference type="AlphaFoldDB" id="A0A1H5VUS3"/>
<dbReference type="OrthoDB" id="2081713at2"/>
<reference evidence="3" key="1">
    <citation type="submission" date="2016-10" db="EMBL/GenBank/DDBJ databases">
        <authorList>
            <person name="Varghese N."/>
            <person name="Submissions S."/>
        </authorList>
    </citation>
    <scope>NUCLEOTIDE SEQUENCE [LARGE SCALE GENOMIC DNA]</scope>
    <source>
        <strain evidence="3">DSM 5463</strain>
    </source>
</reference>
<gene>
    <name evidence="2" type="ORF">SAMN05660865_01306</name>
</gene>
<keyword evidence="1" id="KW-0175">Coiled coil</keyword>
<feature type="coiled-coil region" evidence="1">
    <location>
        <begin position="101"/>
        <end position="135"/>
    </location>
</feature>
<dbReference type="InterPro" id="IPR024042">
    <property type="entry name" value="TM1646-like_dom_sf"/>
</dbReference>
<keyword evidence="3" id="KW-1185">Reference proteome</keyword>
<dbReference type="RefSeq" id="WP_103896254.1">
    <property type="nucleotide sequence ID" value="NZ_FNUK01000015.1"/>
</dbReference>